<organism evidence="1 2">
    <name type="scientific">Serratia phage PS2</name>
    <dbReference type="NCBI Taxonomy" id="1481112"/>
    <lineage>
        <taxon>Viruses</taxon>
        <taxon>Duplodnaviria</taxon>
        <taxon>Heunggongvirae</taxon>
        <taxon>Uroviricota</taxon>
        <taxon>Caudoviricetes</taxon>
        <taxon>Muldoonvirus</taxon>
        <taxon>Muldoonvirus PS2</taxon>
    </lineage>
</organism>
<gene>
    <name evidence="1" type="ORF">PS2_270</name>
</gene>
<dbReference type="EMBL" id="KJ025957">
    <property type="protein sequence ID" value="AHY25508.1"/>
    <property type="molecule type" value="Genomic_DNA"/>
</dbReference>
<reference evidence="1 2" key="1">
    <citation type="submission" date="2014-01" db="EMBL/GenBank/DDBJ databases">
        <authorList>
            <person name="Zhang G."/>
            <person name="Jin J."/>
            <person name="Li Z.J."/>
            <person name="Wang S.W."/>
            <person name="Chen S.J."/>
            <person name="Wang S.M."/>
            <person name="Wang X.T."/>
            <person name="Li Y.H."/>
            <person name="Wang J."/>
            <person name="Yang C.K."/>
            <person name="Wang L."/>
        </authorList>
    </citation>
    <scope>NUCLEOTIDE SEQUENCE [LARGE SCALE GENOMIC DNA]</scope>
</reference>
<evidence type="ECO:0000313" key="1">
    <source>
        <dbReference type="EMBL" id="AHY25508.1"/>
    </source>
</evidence>
<evidence type="ECO:0000313" key="2">
    <source>
        <dbReference type="Proteomes" id="UP000024445"/>
    </source>
</evidence>
<protein>
    <submittedName>
        <fullName evidence="1">Uncharacterized protein</fullName>
    </submittedName>
</protein>
<dbReference type="GeneID" id="19485144"/>
<dbReference type="KEGG" id="vg:19485144"/>
<accession>A0A023W627</accession>
<dbReference type="RefSeq" id="YP_009030317.1">
    <property type="nucleotide sequence ID" value="NC_024121.1"/>
</dbReference>
<name>A0A023W627_9CAUD</name>
<sequence>MFAFIHKETKKPLRFSYTTIESELGTDNVHTLEEGWGDALYTNSREKLEAILVRFKSKTKIEWYEANYDNPEINGINFDNYEIKEVIFA</sequence>
<dbReference type="Proteomes" id="UP000024445">
    <property type="component" value="Segment"/>
</dbReference>
<keyword evidence="2" id="KW-1185">Reference proteome</keyword>
<proteinExistence type="predicted"/>